<gene>
    <name evidence="2" type="ORF">HID58_044181</name>
</gene>
<evidence type="ECO:0000313" key="2">
    <source>
        <dbReference type="EMBL" id="KAH0904678.1"/>
    </source>
</evidence>
<evidence type="ECO:0000313" key="3">
    <source>
        <dbReference type="Proteomes" id="UP000824890"/>
    </source>
</evidence>
<dbReference type="Proteomes" id="UP000824890">
    <property type="component" value="Unassembled WGS sequence"/>
</dbReference>
<dbReference type="EMBL" id="JAGKQM010000011">
    <property type="protein sequence ID" value="KAH0904678.1"/>
    <property type="molecule type" value="Genomic_DNA"/>
</dbReference>
<accession>A0ABQ8BIU0</accession>
<keyword evidence="3" id="KW-1185">Reference proteome</keyword>
<protein>
    <submittedName>
        <fullName evidence="2">Uncharacterized protein</fullName>
    </submittedName>
</protein>
<sequence>MYSPESEAFRSSISPLENVIDSNTDHDPGLPPPLPQVAKTGSSSPEIEIVLNGSSTTISVPSSPKACSQAGVPGNNFVLQSTDLSPVIVPPSELFSDPSATFVPSIGAWAKPLTFAHPATPPTPATPKDFDPQYLNKLLDSFWPTLTDRLGQNHKKRDHITTVREFPLIPVQKIPVPELKDDGTLRFPWAARMNPATRNLYRAAKPTFRLDGTLQFTVVSDQEMVQVETSEMETQAGVEQVLSTPPHFPAHSPIATTQKDSSTVSHSSLDAKSIPTVTLAGSSSAPTFHQIMDNVSSDIIISEGIKLSGNDLLTMTLLSTESNQELGDIESDFCITEQMDEFGSMTRSGRLVKPTQKYQ</sequence>
<reference evidence="2 3" key="1">
    <citation type="submission" date="2021-05" db="EMBL/GenBank/DDBJ databases">
        <title>Genome Assembly of Synthetic Allotetraploid Brassica napus Reveals Homoeologous Exchanges between Subgenomes.</title>
        <authorList>
            <person name="Davis J.T."/>
        </authorList>
    </citation>
    <scope>NUCLEOTIDE SEQUENCE [LARGE SCALE GENOMIC DNA]</scope>
    <source>
        <strain evidence="3">cv. Da-Ae</strain>
        <tissue evidence="2">Seedling</tissue>
    </source>
</reference>
<proteinExistence type="predicted"/>
<name>A0ABQ8BIU0_BRANA</name>
<feature type="region of interest" description="Disordered" evidence="1">
    <location>
        <begin position="1"/>
        <end position="43"/>
    </location>
</feature>
<evidence type="ECO:0000256" key="1">
    <source>
        <dbReference type="SAM" id="MobiDB-lite"/>
    </source>
</evidence>
<organism evidence="2 3">
    <name type="scientific">Brassica napus</name>
    <name type="common">Rape</name>
    <dbReference type="NCBI Taxonomy" id="3708"/>
    <lineage>
        <taxon>Eukaryota</taxon>
        <taxon>Viridiplantae</taxon>
        <taxon>Streptophyta</taxon>
        <taxon>Embryophyta</taxon>
        <taxon>Tracheophyta</taxon>
        <taxon>Spermatophyta</taxon>
        <taxon>Magnoliopsida</taxon>
        <taxon>eudicotyledons</taxon>
        <taxon>Gunneridae</taxon>
        <taxon>Pentapetalae</taxon>
        <taxon>rosids</taxon>
        <taxon>malvids</taxon>
        <taxon>Brassicales</taxon>
        <taxon>Brassicaceae</taxon>
        <taxon>Brassiceae</taxon>
        <taxon>Brassica</taxon>
    </lineage>
</organism>
<comment type="caution">
    <text evidence="2">The sequence shown here is derived from an EMBL/GenBank/DDBJ whole genome shotgun (WGS) entry which is preliminary data.</text>
</comment>